<organism evidence="5 6">
    <name type="scientific">Fusarium napiforme</name>
    <dbReference type="NCBI Taxonomy" id="42672"/>
    <lineage>
        <taxon>Eukaryota</taxon>
        <taxon>Fungi</taxon>
        <taxon>Dikarya</taxon>
        <taxon>Ascomycota</taxon>
        <taxon>Pezizomycotina</taxon>
        <taxon>Sordariomycetes</taxon>
        <taxon>Hypocreomycetidae</taxon>
        <taxon>Hypocreales</taxon>
        <taxon>Nectriaceae</taxon>
        <taxon>Fusarium</taxon>
        <taxon>Fusarium fujikuroi species complex</taxon>
    </lineage>
</organism>
<evidence type="ECO:0000313" key="6">
    <source>
        <dbReference type="Proteomes" id="UP000574317"/>
    </source>
</evidence>
<dbReference type="Gene3D" id="3.40.50.300">
    <property type="entry name" value="P-loop containing nucleotide triphosphate hydrolases"/>
    <property type="match status" value="1"/>
</dbReference>
<dbReference type="PANTHER" id="PTHR10039">
    <property type="entry name" value="AMELOGENIN"/>
    <property type="match status" value="1"/>
</dbReference>
<keyword evidence="6" id="KW-1185">Reference proteome</keyword>
<feature type="compositionally biased region" description="Basic residues" evidence="2">
    <location>
        <begin position="1037"/>
        <end position="1056"/>
    </location>
</feature>
<dbReference type="SUPFAM" id="SSF52540">
    <property type="entry name" value="P-loop containing nucleoside triphosphate hydrolases"/>
    <property type="match status" value="1"/>
</dbReference>
<feature type="domain" description="Nephrocystin 3-like N-terminal" evidence="3">
    <location>
        <begin position="266"/>
        <end position="441"/>
    </location>
</feature>
<dbReference type="InterPro" id="IPR027417">
    <property type="entry name" value="P-loop_NTPase"/>
</dbReference>
<dbReference type="Pfam" id="PF25053">
    <property type="entry name" value="DUF7791"/>
    <property type="match status" value="1"/>
</dbReference>
<evidence type="ECO:0000256" key="2">
    <source>
        <dbReference type="SAM" id="MobiDB-lite"/>
    </source>
</evidence>
<evidence type="ECO:0000256" key="1">
    <source>
        <dbReference type="ARBA" id="ARBA00022737"/>
    </source>
</evidence>
<accession>A0A8H5MRM7</accession>
<dbReference type="Proteomes" id="UP000574317">
    <property type="component" value="Unassembled WGS sequence"/>
</dbReference>
<name>A0A8H5MRM7_9HYPO</name>
<feature type="domain" description="DUF7791" evidence="4">
    <location>
        <begin position="551"/>
        <end position="678"/>
    </location>
</feature>
<reference evidence="5 6" key="1">
    <citation type="submission" date="2020-05" db="EMBL/GenBank/DDBJ databases">
        <title>Identification and distribution of gene clusters putatively required for synthesis of sphingolipid metabolism inhibitors in phylogenetically diverse species of the filamentous fungus Fusarium.</title>
        <authorList>
            <person name="Kim H.-S."/>
            <person name="Busman M."/>
            <person name="Brown D.W."/>
            <person name="Divon H."/>
            <person name="Uhlig S."/>
            <person name="Proctor R.H."/>
        </authorList>
    </citation>
    <scope>NUCLEOTIDE SEQUENCE [LARGE SCALE GENOMIC DNA]</scope>
    <source>
        <strain evidence="5 6">NRRL 25196</strain>
    </source>
</reference>
<dbReference type="AlphaFoldDB" id="A0A8H5MRM7"/>
<gene>
    <name evidence="5" type="ORF">FNAPI_11220</name>
</gene>
<comment type="caution">
    <text evidence="5">The sequence shown here is derived from an EMBL/GenBank/DDBJ whole genome shotgun (WGS) entry which is preliminary data.</text>
</comment>
<feature type="region of interest" description="Disordered" evidence="2">
    <location>
        <begin position="1022"/>
        <end position="1056"/>
    </location>
</feature>
<dbReference type="InterPro" id="IPR056884">
    <property type="entry name" value="NPHP3-like_N"/>
</dbReference>
<evidence type="ECO:0000259" key="4">
    <source>
        <dbReference type="Pfam" id="PF25053"/>
    </source>
</evidence>
<proteinExistence type="predicted"/>
<evidence type="ECO:0000259" key="3">
    <source>
        <dbReference type="Pfam" id="PF24883"/>
    </source>
</evidence>
<evidence type="ECO:0000313" key="5">
    <source>
        <dbReference type="EMBL" id="KAF5538132.1"/>
    </source>
</evidence>
<dbReference type="PANTHER" id="PTHR10039:SF5">
    <property type="entry name" value="NACHT DOMAIN-CONTAINING PROTEIN"/>
    <property type="match status" value="1"/>
</dbReference>
<dbReference type="EMBL" id="JAAOAO010000518">
    <property type="protein sequence ID" value="KAF5538132.1"/>
    <property type="molecule type" value="Genomic_DNA"/>
</dbReference>
<dbReference type="Pfam" id="PF24883">
    <property type="entry name" value="NPHP3_N"/>
    <property type="match status" value="1"/>
</dbReference>
<protein>
    <submittedName>
        <fullName evidence="5">Nacht nucleoside triphosphatase</fullName>
    </submittedName>
</protein>
<keyword evidence="1" id="KW-0677">Repeat</keyword>
<sequence>MELLAALGLASNVVQFVSFASDLISSSIEIHGSISGCSERVLALDTLYGQLGDLSAALKTCSDSSLNFSSRELAKSVSAIKNMSHSCKEDCDRLLEIVQQLKAKSGSKGVWKSFRTALRTLWEKKRIAGLEDQLNKHQVALTLQICAISSHWHDDHERALKKMQLDAHVLHLNQSKKLEQISDALSQLDARIASVKPNPQDNPFTSIELAKLEEQFRHVALSEDVVAKEQAVLRTLLYECLPVRHNSIPEAHEQTFRWIFQQSREDATHESKLVTWLRKGNGIFWISGKPGSGKSTLMKFIAGEQCTRTTLRAWAKPKSAVIASHFFWSAGTAMQKSQEGLLRSLLYDIFRQFPDLIEQSCPKEWLATINQTQESIGHPNFWTLSELHKSIRRVANREALSGSLCFFIDGLDEYDGDHFELCRTLQDLAKSRNIKICLSSRPWPVFEEAFGSDALHKFYIHELTKGDIQRYSKSRLHEHPRWPHLASDPAQAQWLVEEITERASGVFLWVFLVTKLLREGLTNRDSFSDLIRRLESFPLELDVFFRQILESVDPFYHCKMSTTLQIATAAEEPLYAYIYAFHDMEHDNADYASHLPLRPLTQNELSEMTERMSWQLNSRCRGLLEVNDQSGTVTFLHRTVMDFLKTRQMSDFLRTKGSSNFSADLCLLKACTASFKLGARHARLRNDKTISISPLETPPSLDALLKDVLVYAARIEEQGNGHENSAFKILNHLEQSISKMECTKVYKYFRELPSEFKFRNHLIDFQLVNYLHRKLLSQPNYLQHLGQDLVPEVLTMSGYINIKGPWKSKGCDILRYVLETGINIDDKNADELHNPWVQVFGHVTSWVGEDDEGRRSELQARFWAMMESRSISLALKNGADPNVLIRRCSMKPFVYSTAWVDFLLLSFDIPANPARESLYLQVLDNFIDAGADMKATPLIVVSEGRATEAKGENTVHKKFFGLLEHGAAIKSGQYNLPLLAEVTHTLLLTAHKEELEWPMDDIWNVIDKAFPPQLSARIRLRHTKLSRGPKDSGGIKNQKRKRETYRIGRTSRRKLR</sequence>
<dbReference type="InterPro" id="IPR056693">
    <property type="entry name" value="DUF7791"/>
</dbReference>